<keyword evidence="3" id="KW-1185">Reference proteome</keyword>
<dbReference type="STRING" id="2060905.A0A2B7X4I0"/>
<feature type="compositionally biased region" description="Pro residues" evidence="1">
    <location>
        <begin position="172"/>
        <end position="181"/>
    </location>
</feature>
<reference evidence="2 3" key="1">
    <citation type="submission" date="2017-10" db="EMBL/GenBank/DDBJ databases">
        <title>Comparative genomics in systemic dimorphic fungi from Ajellomycetaceae.</title>
        <authorList>
            <person name="Munoz J.F."/>
            <person name="Mcewen J.G."/>
            <person name="Clay O.K."/>
            <person name="Cuomo C.A."/>
        </authorList>
    </citation>
    <scope>NUCLEOTIDE SEQUENCE [LARGE SCALE GENOMIC DNA]</scope>
    <source>
        <strain evidence="2 3">UAMH130</strain>
    </source>
</reference>
<sequence>MFAAFNGRGGITLAAVIETLQRLQDNPELLARDRSALNDPPPPYKSGETTQPPSPPPFTEADRRRERQRRKEERLNSMPEPQLRYQRSIEVDRLLDQSLRQRSRRKNTLPFDKELDFGTNALNNVINRWKEQGIYSPRWKAQPFGPRRWEHEESPEPDLEPEHEAGIQSPLHPGPTLGPPKPRWKNVSAECIAAHERKTRASRPYYQFLFQLSKEREWLEDELDIEPSEIDTKAYNYVKNHWLAQKIWNPKWGHMPGLTWIHEEPDDDDESDSENLDNPPADESGRHNAVENDGRPAPRVRYRYRTDGFGLVEVRSDSPEPSGDAALSLTCRTRVGSNGDVSTYQNASNLPDPVPQSLRNTKEPQESSRLAPDSNGTSNVRKRATRDSPDSPESTPFRSRKRLHSTFEPASGPQSPVPHATGIISGEDKDPEPSVSTSSLGYIVLDEGSGEDRQPPLRNSRISTRSRTNKRSVSCDASVDTNKISQLSSRRNRRASSETRTTPPKPLVVSKNNPSGRPRSSG</sequence>
<evidence type="ECO:0000256" key="1">
    <source>
        <dbReference type="SAM" id="MobiDB-lite"/>
    </source>
</evidence>
<protein>
    <submittedName>
        <fullName evidence="2">Uncharacterized protein</fullName>
    </submittedName>
</protein>
<feature type="compositionally biased region" description="Polar residues" evidence="1">
    <location>
        <begin position="479"/>
        <end position="489"/>
    </location>
</feature>
<dbReference type="EMBL" id="PDNC01000043">
    <property type="protein sequence ID" value="PGH03966.1"/>
    <property type="molecule type" value="Genomic_DNA"/>
</dbReference>
<evidence type="ECO:0000313" key="3">
    <source>
        <dbReference type="Proteomes" id="UP000224080"/>
    </source>
</evidence>
<feature type="region of interest" description="Disordered" evidence="1">
    <location>
        <begin position="27"/>
        <end position="85"/>
    </location>
</feature>
<organism evidence="2 3">
    <name type="scientific">Blastomyces parvus</name>
    <dbReference type="NCBI Taxonomy" id="2060905"/>
    <lineage>
        <taxon>Eukaryota</taxon>
        <taxon>Fungi</taxon>
        <taxon>Dikarya</taxon>
        <taxon>Ascomycota</taxon>
        <taxon>Pezizomycotina</taxon>
        <taxon>Eurotiomycetes</taxon>
        <taxon>Eurotiomycetidae</taxon>
        <taxon>Onygenales</taxon>
        <taxon>Ajellomycetaceae</taxon>
        <taxon>Blastomyces</taxon>
    </lineage>
</organism>
<feature type="region of interest" description="Disordered" evidence="1">
    <location>
        <begin position="338"/>
        <end position="522"/>
    </location>
</feature>
<feature type="compositionally biased region" description="Basic and acidic residues" evidence="1">
    <location>
        <begin position="60"/>
        <end position="75"/>
    </location>
</feature>
<feature type="region of interest" description="Disordered" evidence="1">
    <location>
        <begin position="259"/>
        <end position="301"/>
    </location>
</feature>
<evidence type="ECO:0000313" key="2">
    <source>
        <dbReference type="EMBL" id="PGH03966.1"/>
    </source>
</evidence>
<feature type="compositionally biased region" description="Polar residues" evidence="1">
    <location>
        <begin position="510"/>
        <end position="522"/>
    </location>
</feature>
<feature type="compositionally biased region" description="Polar residues" evidence="1">
    <location>
        <begin position="338"/>
        <end position="349"/>
    </location>
</feature>
<feature type="compositionally biased region" description="Basic and acidic residues" evidence="1">
    <location>
        <begin position="147"/>
        <end position="165"/>
    </location>
</feature>
<accession>A0A2B7X4I0</accession>
<feature type="compositionally biased region" description="Basic and acidic residues" evidence="1">
    <location>
        <begin position="283"/>
        <end position="296"/>
    </location>
</feature>
<comment type="caution">
    <text evidence="2">The sequence shown here is derived from an EMBL/GenBank/DDBJ whole genome shotgun (WGS) entry which is preliminary data.</text>
</comment>
<name>A0A2B7X4I0_9EURO</name>
<proteinExistence type="predicted"/>
<dbReference type="OrthoDB" id="5401786at2759"/>
<dbReference type="Proteomes" id="UP000224080">
    <property type="component" value="Unassembled WGS sequence"/>
</dbReference>
<feature type="compositionally biased region" description="Acidic residues" evidence="1">
    <location>
        <begin position="264"/>
        <end position="275"/>
    </location>
</feature>
<gene>
    <name evidence="2" type="ORF">GX51_03803</name>
</gene>
<dbReference type="AlphaFoldDB" id="A0A2B7X4I0"/>
<feature type="region of interest" description="Disordered" evidence="1">
    <location>
        <begin position="145"/>
        <end position="183"/>
    </location>
</feature>